<organism evidence="2 3">
    <name type="scientific">Novosphingobium lindaniclasticum LE124</name>
    <dbReference type="NCBI Taxonomy" id="1096930"/>
    <lineage>
        <taxon>Bacteria</taxon>
        <taxon>Pseudomonadati</taxon>
        <taxon>Pseudomonadota</taxon>
        <taxon>Alphaproteobacteria</taxon>
        <taxon>Sphingomonadales</taxon>
        <taxon>Sphingomonadaceae</taxon>
        <taxon>Novosphingobium</taxon>
    </lineage>
</organism>
<gene>
    <name evidence="2" type="ORF">L284_05235</name>
</gene>
<proteinExistence type="predicted"/>
<evidence type="ECO:0000256" key="1">
    <source>
        <dbReference type="SAM" id="MobiDB-lite"/>
    </source>
</evidence>
<accession>T0HP05</accession>
<dbReference type="PATRIC" id="fig|1096930.3.peg.1032"/>
<feature type="region of interest" description="Disordered" evidence="1">
    <location>
        <begin position="1"/>
        <end position="68"/>
    </location>
</feature>
<dbReference type="EMBL" id="ATHL01000042">
    <property type="protein sequence ID" value="EQB18116.1"/>
    <property type="molecule type" value="Genomic_DNA"/>
</dbReference>
<feature type="compositionally biased region" description="Basic and acidic residues" evidence="1">
    <location>
        <begin position="23"/>
        <end position="57"/>
    </location>
</feature>
<comment type="caution">
    <text evidence="2">The sequence shown here is derived from an EMBL/GenBank/DDBJ whole genome shotgun (WGS) entry which is preliminary data.</text>
</comment>
<name>T0HP05_9SPHN</name>
<evidence type="ECO:0000313" key="2">
    <source>
        <dbReference type="EMBL" id="EQB18116.1"/>
    </source>
</evidence>
<dbReference type="Proteomes" id="UP000015527">
    <property type="component" value="Unassembled WGS sequence"/>
</dbReference>
<reference evidence="2 3" key="1">
    <citation type="journal article" date="2013" name="Genome Announc.">
        <title>Genome Sequence of Novosphingobium lindaniclasticum LE124T, Isolated from a Hexachlorocyclohexane Dumpsite.</title>
        <authorList>
            <person name="Saxena A."/>
            <person name="Nayyar N."/>
            <person name="Sangwan N."/>
            <person name="Kumari R."/>
            <person name="Khurana J.P."/>
            <person name="Lal R."/>
        </authorList>
    </citation>
    <scope>NUCLEOTIDE SEQUENCE [LARGE SCALE GENOMIC DNA]</scope>
    <source>
        <strain evidence="2 3">LE124</strain>
    </source>
</reference>
<protein>
    <submittedName>
        <fullName evidence="2">Uncharacterized protein</fullName>
    </submittedName>
</protein>
<evidence type="ECO:0000313" key="3">
    <source>
        <dbReference type="Proteomes" id="UP000015527"/>
    </source>
</evidence>
<dbReference type="AlphaFoldDB" id="T0HP05"/>
<sequence>MASNDQESDMSIKGQAKEAAGYVKEEAFEHGDSPESKQKAQEGRDLRNEGRIEDGKAPKPGTPGTEKP</sequence>
<keyword evidence="3" id="KW-1185">Reference proteome</keyword>